<evidence type="ECO:0000256" key="1">
    <source>
        <dbReference type="PROSITE-ProRule" id="PRU00047"/>
    </source>
</evidence>
<dbReference type="GO" id="GO:0003676">
    <property type="term" value="F:nucleic acid binding"/>
    <property type="evidence" value="ECO:0007669"/>
    <property type="project" value="InterPro"/>
</dbReference>
<protein>
    <recommendedName>
        <fullName evidence="3">CCHC-type domain-containing protein</fullName>
    </recommendedName>
</protein>
<feature type="region of interest" description="Disordered" evidence="2">
    <location>
        <begin position="1"/>
        <end position="26"/>
    </location>
</feature>
<keyword evidence="1" id="KW-0863">Zinc-finger</keyword>
<keyword evidence="1" id="KW-0479">Metal-binding</keyword>
<feature type="compositionally biased region" description="Polar residues" evidence="2">
    <location>
        <begin position="296"/>
        <end position="315"/>
    </location>
</feature>
<keyword evidence="1" id="KW-0862">Zinc</keyword>
<keyword evidence="5" id="KW-1185">Reference proteome</keyword>
<feature type="compositionally biased region" description="Low complexity" evidence="2">
    <location>
        <begin position="281"/>
        <end position="295"/>
    </location>
</feature>
<name>A0AAV0VUN3_9HEMI</name>
<dbReference type="GO" id="GO:0008270">
    <property type="term" value="F:zinc ion binding"/>
    <property type="evidence" value="ECO:0007669"/>
    <property type="project" value="UniProtKB-KW"/>
</dbReference>
<comment type="caution">
    <text evidence="4">The sequence shown here is derived from an EMBL/GenBank/DDBJ whole genome shotgun (WGS) entry which is preliminary data.</text>
</comment>
<dbReference type="InterPro" id="IPR001878">
    <property type="entry name" value="Znf_CCHC"/>
</dbReference>
<feature type="compositionally biased region" description="Polar residues" evidence="2">
    <location>
        <begin position="8"/>
        <end position="26"/>
    </location>
</feature>
<evidence type="ECO:0000256" key="2">
    <source>
        <dbReference type="SAM" id="MobiDB-lite"/>
    </source>
</evidence>
<evidence type="ECO:0000259" key="3">
    <source>
        <dbReference type="PROSITE" id="PS50158"/>
    </source>
</evidence>
<dbReference type="Proteomes" id="UP001160148">
    <property type="component" value="Unassembled WGS sequence"/>
</dbReference>
<feature type="domain" description="CCHC-type" evidence="3">
    <location>
        <begin position="197"/>
        <end position="212"/>
    </location>
</feature>
<feature type="region of interest" description="Disordered" evidence="2">
    <location>
        <begin position="327"/>
        <end position="371"/>
    </location>
</feature>
<feature type="region of interest" description="Disordered" evidence="2">
    <location>
        <begin position="212"/>
        <end position="245"/>
    </location>
</feature>
<accession>A0AAV0VUN3</accession>
<dbReference type="EMBL" id="CARXXK010000001">
    <property type="protein sequence ID" value="CAI6347295.1"/>
    <property type="molecule type" value="Genomic_DNA"/>
</dbReference>
<evidence type="ECO:0000313" key="5">
    <source>
        <dbReference type="Proteomes" id="UP001160148"/>
    </source>
</evidence>
<gene>
    <name evidence="4" type="ORF">MEUPH1_LOCUS4101</name>
</gene>
<evidence type="ECO:0000313" key="4">
    <source>
        <dbReference type="EMBL" id="CAI6347295.1"/>
    </source>
</evidence>
<feature type="region of interest" description="Disordered" evidence="2">
    <location>
        <begin position="281"/>
        <end position="315"/>
    </location>
</feature>
<dbReference type="PROSITE" id="PS50158">
    <property type="entry name" value="ZF_CCHC"/>
    <property type="match status" value="1"/>
</dbReference>
<sequence>MDNHDTHITPNSQSNSHKTFAETTANSSFPKKDQAIIFNTVNDVPQIEYIKAFSQLTSPNNIKFASRISNNRFCIYFASKSIVDHIISKQSYIVINNTQIAYRRLISPAKRIIISNVQPSIPHDIIIKAINNSLIKILSPITFMKAGFSNDEYGHIGSFRRQVYLHPDDIHRLPSSLLINYDQTDYRIFFSDDTVLCYICKQTGHTSNHCKKDLDNTILTNSNIPPPPENKEIEKDNNSQNDQNIMDHTNINHIIENNYQQSVNKLTPLQEPADHIKRPISSYASTSDTDNASTTENPINTSSTTPTETQNHQTNNSILTTKLLESQSNEKKKTNAGITHNTPLTPIKSTNISKPTTEKSKKNPQPANKKIKRSNSIELIVAKLDETLAPAITVFEGIPNRKIDFNQLKYIIENSLSVDHPSNILNQFNITPMEMIEILDTIRPKIKNLTIKNRLTRLCNSYLESL</sequence>
<proteinExistence type="predicted"/>
<organism evidence="4 5">
    <name type="scientific">Macrosiphum euphorbiae</name>
    <name type="common">potato aphid</name>
    <dbReference type="NCBI Taxonomy" id="13131"/>
    <lineage>
        <taxon>Eukaryota</taxon>
        <taxon>Metazoa</taxon>
        <taxon>Ecdysozoa</taxon>
        <taxon>Arthropoda</taxon>
        <taxon>Hexapoda</taxon>
        <taxon>Insecta</taxon>
        <taxon>Pterygota</taxon>
        <taxon>Neoptera</taxon>
        <taxon>Paraneoptera</taxon>
        <taxon>Hemiptera</taxon>
        <taxon>Sternorrhyncha</taxon>
        <taxon>Aphidomorpha</taxon>
        <taxon>Aphidoidea</taxon>
        <taxon>Aphididae</taxon>
        <taxon>Macrosiphini</taxon>
        <taxon>Macrosiphum</taxon>
    </lineage>
</organism>
<reference evidence="4 5" key="1">
    <citation type="submission" date="2023-01" db="EMBL/GenBank/DDBJ databases">
        <authorList>
            <person name="Whitehead M."/>
        </authorList>
    </citation>
    <scope>NUCLEOTIDE SEQUENCE [LARGE SCALE GENOMIC DNA]</scope>
</reference>
<dbReference type="AlphaFoldDB" id="A0AAV0VUN3"/>
<feature type="compositionally biased region" description="Polar residues" evidence="2">
    <location>
        <begin position="336"/>
        <end position="355"/>
    </location>
</feature>